<organism evidence="2 3">
    <name type="scientific">Undibacterium flavidum</name>
    <dbReference type="NCBI Taxonomy" id="2762297"/>
    <lineage>
        <taxon>Bacteria</taxon>
        <taxon>Pseudomonadati</taxon>
        <taxon>Pseudomonadota</taxon>
        <taxon>Betaproteobacteria</taxon>
        <taxon>Burkholderiales</taxon>
        <taxon>Oxalobacteraceae</taxon>
        <taxon>Undibacterium</taxon>
    </lineage>
</organism>
<dbReference type="RefSeq" id="WP_186944106.1">
    <property type="nucleotide sequence ID" value="NZ_JACOGA010000030.1"/>
</dbReference>
<keyword evidence="1" id="KW-0472">Membrane</keyword>
<keyword evidence="3" id="KW-1185">Reference proteome</keyword>
<dbReference type="Proteomes" id="UP000624279">
    <property type="component" value="Unassembled WGS sequence"/>
</dbReference>
<feature type="transmembrane region" description="Helical" evidence="1">
    <location>
        <begin position="169"/>
        <end position="187"/>
    </location>
</feature>
<accession>A0ABR6YHH1</accession>
<name>A0ABR6YHH1_9BURK</name>
<reference evidence="2 3" key="1">
    <citation type="submission" date="2020-08" db="EMBL/GenBank/DDBJ databases">
        <title>Novel species isolated from subtropical streams in China.</title>
        <authorList>
            <person name="Lu H."/>
        </authorList>
    </citation>
    <scope>NUCLEOTIDE SEQUENCE [LARGE SCALE GENOMIC DNA]</scope>
    <source>
        <strain evidence="2 3">LX15W</strain>
    </source>
</reference>
<proteinExistence type="predicted"/>
<evidence type="ECO:0000313" key="2">
    <source>
        <dbReference type="EMBL" id="MBC3876035.1"/>
    </source>
</evidence>
<gene>
    <name evidence="2" type="ORF">H8K55_20770</name>
</gene>
<keyword evidence="1" id="KW-0812">Transmembrane</keyword>
<evidence type="ECO:0000313" key="3">
    <source>
        <dbReference type="Proteomes" id="UP000624279"/>
    </source>
</evidence>
<sequence>MSLASFGGKYFIQRVVEKLGLNMFIVWGKKHVYRKIGFVADFCPMCRSIKGFLLRRVGLAGHIYYISVGEGDLIGYERTCENCQTTFNADANKYASFCKKTTSLNDLQRQTYPALTTDIAERLELEEKIRNTPNLFSRSERQDLIFLPFALLAPKVERQYANIQIDKETGFSMLGVIIFFMIIPGFVQNNFPQYAEESLLFFVALSVILLAWQFLTAGRRFMRKQIIPVLARALVPLRPTEAEIRLTLEDMKKQKQKIGVKLKINDLMEHLKTIKIANTI</sequence>
<protein>
    <submittedName>
        <fullName evidence="2">Uncharacterized protein</fullName>
    </submittedName>
</protein>
<comment type="caution">
    <text evidence="2">The sequence shown here is derived from an EMBL/GenBank/DDBJ whole genome shotgun (WGS) entry which is preliminary data.</text>
</comment>
<dbReference type="EMBL" id="JACOGA010000030">
    <property type="protein sequence ID" value="MBC3876035.1"/>
    <property type="molecule type" value="Genomic_DNA"/>
</dbReference>
<keyword evidence="1" id="KW-1133">Transmembrane helix</keyword>
<evidence type="ECO:0000256" key="1">
    <source>
        <dbReference type="SAM" id="Phobius"/>
    </source>
</evidence>
<feature type="transmembrane region" description="Helical" evidence="1">
    <location>
        <begin position="199"/>
        <end position="217"/>
    </location>
</feature>